<accession>A0A6A5U2R5</accession>
<evidence type="ECO:0000313" key="2">
    <source>
        <dbReference type="Proteomes" id="UP000800035"/>
    </source>
</evidence>
<dbReference type="AlphaFoldDB" id="A0A6A5U2R5"/>
<protein>
    <submittedName>
        <fullName evidence="1">Uncharacterized protein</fullName>
    </submittedName>
</protein>
<evidence type="ECO:0000313" key="1">
    <source>
        <dbReference type="EMBL" id="KAF1958610.1"/>
    </source>
</evidence>
<dbReference type="EMBL" id="ML976986">
    <property type="protein sequence ID" value="KAF1958610.1"/>
    <property type="molecule type" value="Genomic_DNA"/>
</dbReference>
<gene>
    <name evidence="1" type="ORF">CC80DRAFT_15406</name>
</gene>
<proteinExistence type="predicted"/>
<dbReference type="Proteomes" id="UP000800035">
    <property type="component" value="Unassembled WGS sequence"/>
</dbReference>
<sequence length="56" mass="6346">MTLSCNPRGMLALLRGSFSDMAIECNKMRLQDICHNSGEKTTLSRSSLARSYHRWA</sequence>
<organism evidence="1 2">
    <name type="scientific">Byssothecium circinans</name>
    <dbReference type="NCBI Taxonomy" id="147558"/>
    <lineage>
        <taxon>Eukaryota</taxon>
        <taxon>Fungi</taxon>
        <taxon>Dikarya</taxon>
        <taxon>Ascomycota</taxon>
        <taxon>Pezizomycotina</taxon>
        <taxon>Dothideomycetes</taxon>
        <taxon>Pleosporomycetidae</taxon>
        <taxon>Pleosporales</taxon>
        <taxon>Massarineae</taxon>
        <taxon>Massarinaceae</taxon>
        <taxon>Byssothecium</taxon>
    </lineage>
</organism>
<reference evidence="1" key="1">
    <citation type="journal article" date="2020" name="Stud. Mycol.">
        <title>101 Dothideomycetes genomes: a test case for predicting lifestyles and emergence of pathogens.</title>
        <authorList>
            <person name="Haridas S."/>
            <person name="Albert R."/>
            <person name="Binder M."/>
            <person name="Bloem J."/>
            <person name="Labutti K."/>
            <person name="Salamov A."/>
            <person name="Andreopoulos B."/>
            <person name="Baker S."/>
            <person name="Barry K."/>
            <person name="Bills G."/>
            <person name="Bluhm B."/>
            <person name="Cannon C."/>
            <person name="Castanera R."/>
            <person name="Culley D."/>
            <person name="Daum C."/>
            <person name="Ezra D."/>
            <person name="Gonzalez J."/>
            <person name="Henrissat B."/>
            <person name="Kuo A."/>
            <person name="Liang C."/>
            <person name="Lipzen A."/>
            <person name="Lutzoni F."/>
            <person name="Magnuson J."/>
            <person name="Mondo S."/>
            <person name="Nolan M."/>
            <person name="Ohm R."/>
            <person name="Pangilinan J."/>
            <person name="Park H.-J."/>
            <person name="Ramirez L."/>
            <person name="Alfaro M."/>
            <person name="Sun H."/>
            <person name="Tritt A."/>
            <person name="Yoshinaga Y."/>
            <person name="Zwiers L.-H."/>
            <person name="Turgeon B."/>
            <person name="Goodwin S."/>
            <person name="Spatafora J."/>
            <person name="Crous P."/>
            <person name="Grigoriev I."/>
        </authorList>
    </citation>
    <scope>NUCLEOTIDE SEQUENCE</scope>
    <source>
        <strain evidence="1">CBS 675.92</strain>
    </source>
</reference>
<name>A0A6A5U2R5_9PLEO</name>
<keyword evidence="2" id="KW-1185">Reference proteome</keyword>